<gene>
    <name evidence="1" type="ORF">ACFFJH_07700</name>
</gene>
<evidence type="ECO:0008006" key="3">
    <source>
        <dbReference type="Google" id="ProtNLM"/>
    </source>
</evidence>
<evidence type="ECO:0000313" key="2">
    <source>
        <dbReference type="Proteomes" id="UP001589844"/>
    </source>
</evidence>
<dbReference type="RefSeq" id="WP_390211442.1">
    <property type="nucleotide sequence ID" value="NZ_JBHLXJ010000008.1"/>
</dbReference>
<protein>
    <recommendedName>
        <fullName evidence="3">Phage tail protein</fullName>
    </recommendedName>
</protein>
<dbReference type="EMBL" id="JBHLXJ010000008">
    <property type="protein sequence ID" value="MFC0349688.1"/>
    <property type="molecule type" value="Genomic_DNA"/>
</dbReference>
<dbReference type="Gene3D" id="2.160.20.20">
    <property type="match status" value="1"/>
</dbReference>
<reference evidence="1 2" key="1">
    <citation type="submission" date="2024-09" db="EMBL/GenBank/DDBJ databases">
        <authorList>
            <person name="Sun Q."/>
            <person name="Mori K."/>
        </authorList>
    </citation>
    <scope>NUCLEOTIDE SEQUENCE [LARGE SCALE GENOMIC DNA]</scope>
    <source>
        <strain evidence="1 2">CCM 8677</strain>
    </source>
</reference>
<sequence>MSNYLLGQGSIYVAARDANGKPKALRWLRDVSSAKIALKTSEVNHKESFSGQRATAKVITTGKEASIDLTLMEMSGENLAMATQGKLAQVTNGSITNEVLPAGLVAGDRVALKYPKVSAVAITDSTGTPVTLDPAKYQVNAEYGAIVLNDLTGVTQPLKVAYSYAALETVAIFAEGQKETFLRYEGINLAEEGKPIIVELYRVTAKPLKDLSLITDKLSDMNISADVLIDTTKPANSDLGQFGRILQGAP</sequence>
<dbReference type="Proteomes" id="UP001589844">
    <property type="component" value="Unassembled WGS sequence"/>
</dbReference>
<organism evidence="1 2">
    <name type="scientific">Undibacterium danionis</name>
    <dbReference type="NCBI Taxonomy" id="1812100"/>
    <lineage>
        <taxon>Bacteria</taxon>
        <taxon>Pseudomonadati</taxon>
        <taxon>Pseudomonadota</taxon>
        <taxon>Betaproteobacteria</taxon>
        <taxon>Burkholderiales</taxon>
        <taxon>Oxalobacteraceae</taxon>
        <taxon>Undibacterium</taxon>
    </lineage>
</organism>
<keyword evidence="2" id="KW-1185">Reference proteome</keyword>
<dbReference type="InterPro" id="IPR016893">
    <property type="entry name" value="UCP028589"/>
</dbReference>
<comment type="caution">
    <text evidence="1">The sequence shown here is derived from an EMBL/GenBank/DDBJ whole genome shotgun (WGS) entry which is preliminary data.</text>
</comment>
<accession>A0ABV6IDK6</accession>
<dbReference type="PIRSF" id="PIRSF028589">
    <property type="entry name" value="UCP028589"/>
    <property type="match status" value="1"/>
</dbReference>
<name>A0ABV6IDK6_9BURK</name>
<dbReference type="InterPro" id="IPR012332">
    <property type="entry name" value="Autotransporter_pectin_lyase_C"/>
</dbReference>
<evidence type="ECO:0000313" key="1">
    <source>
        <dbReference type="EMBL" id="MFC0349688.1"/>
    </source>
</evidence>
<proteinExistence type="predicted"/>